<feature type="domain" description="Chitin-binding type-1" evidence="4">
    <location>
        <begin position="43"/>
        <end position="96"/>
    </location>
</feature>
<feature type="disulfide bond" evidence="2">
    <location>
        <begin position="62"/>
        <end position="76"/>
    </location>
</feature>
<reference evidence="5 6" key="1">
    <citation type="submission" date="2019-06" db="EMBL/GenBank/DDBJ databases">
        <title>Draft genome sequence of the filamentous fungus Phialemoniopsis curvata isolated from diesel fuel.</title>
        <authorList>
            <person name="Varaljay V.A."/>
            <person name="Lyon W.J."/>
            <person name="Crouch A.L."/>
            <person name="Drake C.E."/>
            <person name="Hollomon J.M."/>
            <person name="Nadeau L.J."/>
            <person name="Nunn H.S."/>
            <person name="Stevenson B.S."/>
            <person name="Bojanowski C.L."/>
            <person name="Crookes-Goodson W.J."/>
        </authorList>
    </citation>
    <scope>NUCLEOTIDE SEQUENCE [LARGE SCALE GENOMIC DNA]</scope>
    <source>
        <strain evidence="5 6">D216</strain>
    </source>
</reference>
<dbReference type="Gene3D" id="3.30.60.10">
    <property type="entry name" value="Endochitinase-like"/>
    <property type="match status" value="1"/>
</dbReference>
<dbReference type="GeneID" id="41968956"/>
<sequence length="222" mass="23044">MIVTYLLLAAIPASLFSAATAHPPAALPASLDTRAPQKQVSPDGTCGAQPGGEYFCPFDQRCCSGHGYCGSGDDYCLTSLGCQPDYAAPGSNACYAPRDGVTVSPDNTCGKTGDGVYGYRCPADSLICCSQYLQSSQIREGCAFVSTYVHKSAKVGAAIVGPTEPSANPVTPPNLHRELASPGWPARGGYCRFAGTQVSMSFDISLGELVGAYTDGIIIHDV</sequence>
<keyword evidence="6" id="KW-1185">Reference proteome</keyword>
<dbReference type="AlphaFoldDB" id="A0A507AVS5"/>
<comment type="caution">
    <text evidence="5">The sequence shown here is derived from an EMBL/GenBank/DDBJ whole genome shotgun (WGS) entry which is preliminary data.</text>
</comment>
<evidence type="ECO:0000313" key="6">
    <source>
        <dbReference type="Proteomes" id="UP000319257"/>
    </source>
</evidence>
<evidence type="ECO:0000256" key="2">
    <source>
        <dbReference type="PROSITE-ProRule" id="PRU00261"/>
    </source>
</evidence>
<dbReference type="InterPro" id="IPR036861">
    <property type="entry name" value="Endochitinase-like_sf"/>
</dbReference>
<proteinExistence type="predicted"/>
<evidence type="ECO:0000259" key="4">
    <source>
        <dbReference type="PROSITE" id="PS50941"/>
    </source>
</evidence>
<feature type="chain" id="PRO_5021226126" description="Chitin-binding type-1 domain-containing protein" evidence="3">
    <location>
        <begin position="22"/>
        <end position="222"/>
    </location>
</feature>
<dbReference type="GO" id="GO:0008061">
    <property type="term" value="F:chitin binding"/>
    <property type="evidence" value="ECO:0007669"/>
    <property type="project" value="UniProtKB-UniRule"/>
</dbReference>
<name>A0A507AVS5_9PEZI</name>
<comment type="caution">
    <text evidence="2">Lacks conserved residue(s) required for the propagation of feature annotation.</text>
</comment>
<evidence type="ECO:0000256" key="1">
    <source>
        <dbReference type="ARBA" id="ARBA00022669"/>
    </source>
</evidence>
<dbReference type="Pfam" id="PF00187">
    <property type="entry name" value="Chitin_bind_1"/>
    <property type="match status" value="1"/>
</dbReference>
<dbReference type="PROSITE" id="PS50941">
    <property type="entry name" value="CHIT_BIND_I_2"/>
    <property type="match status" value="1"/>
</dbReference>
<accession>A0A507AVS5</accession>
<dbReference type="OrthoDB" id="1193027at2759"/>
<dbReference type="InterPro" id="IPR001002">
    <property type="entry name" value="Chitin-bd_1"/>
</dbReference>
<dbReference type="CDD" id="cd00035">
    <property type="entry name" value="ChtBD1"/>
    <property type="match status" value="1"/>
</dbReference>
<dbReference type="PROSITE" id="PS00026">
    <property type="entry name" value="CHIT_BIND_I_1"/>
    <property type="match status" value="1"/>
</dbReference>
<keyword evidence="3" id="KW-0732">Signal</keyword>
<dbReference type="RefSeq" id="XP_030990760.1">
    <property type="nucleotide sequence ID" value="XM_031135596.1"/>
</dbReference>
<keyword evidence="2" id="KW-1015">Disulfide bond</keyword>
<dbReference type="InParanoid" id="A0A507AVS5"/>
<gene>
    <name evidence="5" type="ORF">E0L32_001509</name>
</gene>
<dbReference type="EMBL" id="SKBQ01000006">
    <property type="protein sequence ID" value="TPX09049.1"/>
    <property type="molecule type" value="Genomic_DNA"/>
</dbReference>
<keyword evidence="1 2" id="KW-0147">Chitin-binding</keyword>
<dbReference type="InterPro" id="IPR018371">
    <property type="entry name" value="Chitin-binding_1_CS"/>
</dbReference>
<feature type="signal peptide" evidence="3">
    <location>
        <begin position="1"/>
        <end position="21"/>
    </location>
</feature>
<evidence type="ECO:0000313" key="5">
    <source>
        <dbReference type="EMBL" id="TPX09049.1"/>
    </source>
</evidence>
<protein>
    <recommendedName>
        <fullName evidence="4">Chitin-binding type-1 domain-containing protein</fullName>
    </recommendedName>
</protein>
<organism evidence="5 6">
    <name type="scientific">Thyridium curvatum</name>
    <dbReference type="NCBI Taxonomy" id="1093900"/>
    <lineage>
        <taxon>Eukaryota</taxon>
        <taxon>Fungi</taxon>
        <taxon>Dikarya</taxon>
        <taxon>Ascomycota</taxon>
        <taxon>Pezizomycotina</taxon>
        <taxon>Sordariomycetes</taxon>
        <taxon>Sordariomycetidae</taxon>
        <taxon>Thyridiales</taxon>
        <taxon>Thyridiaceae</taxon>
        <taxon>Thyridium</taxon>
    </lineage>
</organism>
<evidence type="ECO:0000256" key="3">
    <source>
        <dbReference type="SAM" id="SignalP"/>
    </source>
</evidence>
<dbReference type="Proteomes" id="UP000319257">
    <property type="component" value="Unassembled WGS sequence"/>
</dbReference>